<accession>A0A5N6UG90</accession>
<evidence type="ECO:0000313" key="1">
    <source>
        <dbReference type="EMBL" id="KAE8157590.1"/>
    </source>
</evidence>
<dbReference type="Proteomes" id="UP000326950">
    <property type="component" value="Unassembled WGS sequence"/>
</dbReference>
<name>A0A5N6UG90_ASPTM</name>
<reference evidence="1 2" key="1">
    <citation type="submission" date="2019-04" db="EMBL/GenBank/DDBJ databases">
        <title>Friends and foes A comparative genomics study of 23 Aspergillus species from section Flavi.</title>
        <authorList>
            <consortium name="DOE Joint Genome Institute"/>
            <person name="Kjaerbolling I."/>
            <person name="Vesth T."/>
            <person name="Frisvad J.C."/>
            <person name="Nybo J.L."/>
            <person name="Theobald S."/>
            <person name="Kildgaard S."/>
            <person name="Isbrandt T."/>
            <person name="Kuo A."/>
            <person name="Sato A."/>
            <person name="Lyhne E.K."/>
            <person name="Kogle M.E."/>
            <person name="Wiebenga A."/>
            <person name="Kun R.S."/>
            <person name="Lubbers R.J."/>
            <person name="Makela M.R."/>
            <person name="Barry K."/>
            <person name="Chovatia M."/>
            <person name="Clum A."/>
            <person name="Daum C."/>
            <person name="Haridas S."/>
            <person name="He G."/>
            <person name="LaButti K."/>
            <person name="Lipzen A."/>
            <person name="Mondo S."/>
            <person name="Riley R."/>
            <person name="Salamov A."/>
            <person name="Simmons B.A."/>
            <person name="Magnuson J.K."/>
            <person name="Henrissat B."/>
            <person name="Mortensen U.H."/>
            <person name="Larsen T.O."/>
            <person name="Devries R.P."/>
            <person name="Grigoriev I.V."/>
            <person name="Machida M."/>
            <person name="Baker S.E."/>
            <person name="Andersen M.R."/>
        </authorList>
    </citation>
    <scope>NUCLEOTIDE SEQUENCE [LARGE SCALE GENOMIC DNA]</scope>
    <source>
        <strain evidence="1 2">CBS 117626</strain>
    </source>
</reference>
<dbReference type="EMBL" id="ML738719">
    <property type="protein sequence ID" value="KAE8157590.1"/>
    <property type="molecule type" value="Genomic_DNA"/>
</dbReference>
<protein>
    <submittedName>
        <fullName evidence="1">Uncharacterized protein</fullName>
    </submittedName>
</protein>
<proteinExistence type="predicted"/>
<dbReference type="AlphaFoldDB" id="A0A5N6UG90"/>
<sequence length="63" mass="6713">MGRDIECYSPDLPNTWGAEVQIYHSSKHVTIGAGFIAAFRGSDHASSISVMTGCPNGVQTKDT</sequence>
<keyword evidence="2" id="KW-1185">Reference proteome</keyword>
<dbReference type="OrthoDB" id="4764652at2759"/>
<gene>
    <name evidence="1" type="ORF">BDV40DRAFT_277964</name>
</gene>
<organism evidence="1 2">
    <name type="scientific">Aspergillus tamarii</name>
    <dbReference type="NCBI Taxonomy" id="41984"/>
    <lineage>
        <taxon>Eukaryota</taxon>
        <taxon>Fungi</taxon>
        <taxon>Dikarya</taxon>
        <taxon>Ascomycota</taxon>
        <taxon>Pezizomycotina</taxon>
        <taxon>Eurotiomycetes</taxon>
        <taxon>Eurotiomycetidae</taxon>
        <taxon>Eurotiales</taxon>
        <taxon>Aspergillaceae</taxon>
        <taxon>Aspergillus</taxon>
        <taxon>Aspergillus subgen. Circumdati</taxon>
    </lineage>
</organism>
<evidence type="ECO:0000313" key="2">
    <source>
        <dbReference type="Proteomes" id="UP000326950"/>
    </source>
</evidence>